<name>A0A835VQR5_CHLIN</name>
<dbReference type="Proteomes" id="UP000650467">
    <property type="component" value="Unassembled WGS sequence"/>
</dbReference>
<proteinExistence type="predicted"/>
<keyword evidence="4" id="KW-1185">Reference proteome</keyword>
<dbReference type="PANTHER" id="PTHR21131:SF0">
    <property type="entry name" value="GEO10195P1-RELATED"/>
    <property type="match status" value="1"/>
</dbReference>
<reference evidence="3" key="1">
    <citation type="journal article" date="2020" name="bioRxiv">
        <title>Comparative genomics of Chlamydomonas.</title>
        <authorList>
            <person name="Craig R.J."/>
            <person name="Hasan A.R."/>
            <person name="Ness R.W."/>
            <person name="Keightley P.D."/>
        </authorList>
    </citation>
    <scope>NUCLEOTIDE SEQUENCE</scope>
    <source>
        <strain evidence="3">SAG 7.73</strain>
    </source>
</reference>
<dbReference type="InterPro" id="IPR002350">
    <property type="entry name" value="Kazal_dom"/>
</dbReference>
<protein>
    <recommendedName>
        <fullName evidence="2">Kazal-like domain-containing protein</fullName>
    </recommendedName>
</protein>
<dbReference type="SMART" id="SM00280">
    <property type="entry name" value="KAZAL"/>
    <property type="match status" value="3"/>
</dbReference>
<dbReference type="InterPro" id="IPR053265">
    <property type="entry name" value="Serpin"/>
</dbReference>
<comment type="caution">
    <text evidence="3">The sequence shown here is derived from an EMBL/GenBank/DDBJ whole genome shotgun (WGS) entry which is preliminary data.</text>
</comment>
<evidence type="ECO:0000313" key="3">
    <source>
        <dbReference type="EMBL" id="KAG2422383.1"/>
    </source>
</evidence>
<evidence type="ECO:0000256" key="1">
    <source>
        <dbReference type="SAM" id="SignalP"/>
    </source>
</evidence>
<dbReference type="PROSITE" id="PS51465">
    <property type="entry name" value="KAZAL_2"/>
    <property type="match status" value="1"/>
</dbReference>
<feature type="domain" description="Kazal-like" evidence="2">
    <location>
        <begin position="23"/>
        <end position="70"/>
    </location>
</feature>
<keyword evidence="1" id="KW-0732">Signal</keyword>
<feature type="chain" id="PRO_5032983080" description="Kazal-like domain-containing protein" evidence="1">
    <location>
        <begin position="24"/>
        <end position="409"/>
    </location>
</feature>
<feature type="signal peptide" evidence="1">
    <location>
        <begin position="1"/>
        <end position="23"/>
    </location>
</feature>
<organism evidence="3 4">
    <name type="scientific">Chlamydomonas incerta</name>
    <dbReference type="NCBI Taxonomy" id="51695"/>
    <lineage>
        <taxon>Eukaryota</taxon>
        <taxon>Viridiplantae</taxon>
        <taxon>Chlorophyta</taxon>
        <taxon>core chlorophytes</taxon>
        <taxon>Chlorophyceae</taxon>
        <taxon>CS clade</taxon>
        <taxon>Chlamydomonadales</taxon>
        <taxon>Chlamydomonadaceae</taxon>
        <taxon>Chlamydomonas</taxon>
    </lineage>
</organism>
<evidence type="ECO:0000259" key="2">
    <source>
        <dbReference type="PROSITE" id="PS51465"/>
    </source>
</evidence>
<accession>A0A835VQR5</accession>
<dbReference type="Gene3D" id="3.30.60.30">
    <property type="match status" value="1"/>
</dbReference>
<dbReference type="AlphaFoldDB" id="A0A835VQR5"/>
<dbReference type="InterPro" id="IPR036058">
    <property type="entry name" value="Kazal_dom_sf"/>
</dbReference>
<gene>
    <name evidence="3" type="ORF">HXX76_016069</name>
</gene>
<dbReference type="SUPFAM" id="SSF100895">
    <property type="entry name" value="Kazal-type serine protease inhibitors"/>
    <property type="match status" value="2"/>
</dbReference>
<dbReference type="EMBL" id="JAEHOC010000110">
    <property type="protein sequence ID" value="KAG2422383.1"/>
    <property type="molecule type" value="Genomic_DNA"/>
</dbReference>
<evidence type="ECO:0000313" key="4">
    <source>
        <dbReference type="Proteomes" id="UP000650467"/>
    </source>
</evidence>
<dbReference type="PANTHER" id="PTHR21131">
    <property type="entry name" value="SERINE-TYPE ENDOPEPTIDASE INHIBITOR"/>
    <property type="match status" value="1"/>
</dbReference>
<sequence>MARRSGANSVCLILTLVAAYVLAATNAQCICTALYDPVCSTKTGQTYPNKCTALCDGLTAGQIKPGECTDLCICPLYLTPICDTHGRSRGNPCLARCGGIQAGAWRPGPCDSPKRYVGGVEDVTANCGDQVQCLLDPCAAPWSATCSNPLPTGAVCLSNYCPHLTLPGGQQPGPCSAVWIDPATGKLVPCVSGATALAAASSSSAAAPCICPLDRNPVCVNGLSYPSLCMAKCAGVVAKDATSGWKLGVCAPHNPFPTCPGNPATLPPVRCLAPCSRPCTAVPSAICVPNPCGTLLTYRGYKVGACGEVWIDAKGAVVDACMPQPADVDIYSCNADSPRYMCNLDSYNACDTATCPGAPSSAKCLVKACDLTYRGQLLSACTAIFYDPSSGDVYDCGSKVSRRLLHAQQ</sequence>
<dbReference type="OrthoDB" id="529793at2759"/>